<feature type="transmembrane region" description="Helical" evidence="1">
    <location>
        <begin position="45"/>
        <end position="75"/>
    </location>
</feature>
<reference evidence="2 3" key="1">
    <citation type="submission" date="2023-05" db="EMBL/GenBank/DDBJ databases">
        <title>Comparative genomics reveals the evidence of polycyclic aromatic hydrocarbons degradation in moderately halophilic genus Pontibacillus.</title>
        <authorList>
            <person name="Yang H."/>
            <person name="Qian Z."/>
        </authorList>
    </citation>
    <scope>NUCLEOTIDE SEQUENCE [LARGE SCALE GENOMIC DNA]</scope>
    <source>
        <strain evidence="3">HN14</strain>
    </source>
</reference>
<proteinExistence type="predicted"/>
<evidence type="ECO:0000313" key="2">
    <source>
        <dbReference type="EMBL" id="WIF97724.1"/>
    </source>
</evidence>
<organism evidence="2 3">
    <name type="scientific">Pontibacillus chungwhensis</name>
    <dbReference type="NCBI Taxonomy" id="265426"/>
    <lineage>
        <taxon>Bacteria</taxon>
        <taxon>Bacillati</taxon>
        <taxon>Bacillota</taxon>
        <taxon>Bacilli</taxon>
        <taxon>Bacillales</taxon>
        <taxon>Bacillaceae</taxon>
        <taxon>Pontibacillus</taxon>
    </lineage>
</organism>
<keyword evidence="1" id="KW-0812">Transmembrane</keyword>
<evidence type="ECO:0000313" key="3">
    <source>
        <dbReference type="Proteomes" id="UP001236652"/>
    </source>
</evidence>
<keyword evidence="1" id="KW-1133">Transmembrane helix</keyword>
<name>A0ABY8UYV5_9BACI</name>
<gene>
    <name evidence="2" type="ORF">QNI29_18665</name>
</gene>
<accession>A0ABY8UYV5</accession>
<dbReference type="EMBL" id="CP126446">
    <property type="protein sequence ID" value="WIF97724.1"/>
    <property type="molecule type" value="Genomic_DNA"/>
</dbReference>
<keyword evidence="1" id="KW-0472">Membrane</keyword>
<evidence type="ECO:0000256" key="1">
    <source>
        <dbReference type="SAM" id="Phobius"/>
    </source>
</evidence>
<dbReference type="RefSeq" id="WP_231417892.1">
    <property type="nucleotide sequence ID" value="NZ_CP126446.1"/>
</dbReference>
<sequence length="94" mass="10389">MFSYILLLILTWVFAIGLFSAVHSVLNSKIENDASTAIKALALPVAILITIATTGIVFHGTSFLLFFAMIFGVTLKGQMKFWRQKKTVHSLEGK</sequence>
<dbReference type="Proteomes" id="UP001236652">
    <property type="component" value="Chromosome"/>
</dbReference>
<keyword evidence="3" id="KW-1185">Reference proteome</keyword>
<protein>
    <submittedName>
        <fullName evidence="2">Uncharacterized protein</fullName>
    </submittedName>
</protein>